<evidence type="ECO:0000313" key="2">
    <source>
        <dbReference type="EMBL" id="GBP51068.1"/>
    </source>
</evidence>
<accession>A0A4C1WI38</accession>
<dbReference type="AlphaFoldDB" id="A0A4C1WI38"/>
<gene>
    <name evidence="2" type="ORF">EVAR_87645_1</name>
</gene>
<protein>
    <submittedName>
        <fullName evidence="2">Uncharacterized protein</fullName>
    </submittedName>
</protein>
<feature type="region of interest" description="Disordered" evidence="1">
    <location>
        <begin position="111"/>
        <end position="133"/>
    </location>
</feature>
<sequence>MRGSMAGADHLLPGGSHTRLPLEENTVKENFLRRTGPLFIANSSNLQTQIAIFLTIYPAISIFELRDTSHNGIGSVDTLLNDCLNSPKPVILADIGSGFRDESSPLISGRAVTTEGGSPDRWTFGPPSRYRPC</sequence>
<evidence type="ECO:0000313" key="3">
    <source>
        <dbReference type="Proteomes" id="UP000299102"/>
    </source>
</evidence>
<reference evidence="2 3" key="1">
    <citation type="journal article" date="2019" name="Commun. Biol.">
        <title>The bagworm genome reveals a unique fibroin gene that provides high tensile strength.</title>
        <authorList>
            <person name="Kono N."/>
            <person name="Nakamura H."/>
            <person name="Ohtoshi R."/>
            <person name="Tomita M."/>
            <person name="Numata K."/>
            <person name="Arakawa K."/>
        </authorList>
    </citation>
    <scope>NUCLEOTIDE SEQUENCE [LARGE SCALE GENOMIC DNA]</scope>
</reference>
<keyword evidence="3" id="KW-1185">Reference proteome</keyword>
<name>A0A4C1WI38_EUMVA</name>
<evidence type="ECO:0000256" key="1">
    <source>
        <dbReference type="SAM" id="MobiDB-lite"/>
    </source>
</evidence>
<dbReference type="EMBL" id="BGZK01000573">
    <property type="protein sequence ID" value="GBP51068.1"/>
    <property type="molecule type" value="Genomic_DNA"/>
</dbReference>
<dbReference type="Proteomes" id="UP000299102">
    <property type="component" value="Unassembled WGS sequence"/>
</dbReference>
<proteinExistence type="predicted"/>
<organism evidence="2 3">
    <name type="scientific">Eumeta variegata</name>
    <name type="common">Bagworm moth</name>
    <name type="synonym">Eumeta japonica</name>
    <dbReference type="NCBI Taxonomy" id="151549"/>
    <lineage>
        <taxon>Eukaryota</taxon>
        <taxon>Metazoa</taxon>
        <taxon>Ecdysozoa</taxon>
        <taxon>Arthropoda</taxon>
        <taxon>Hexapoda</taxon>
        <taxon>Insecta</taxon>
        <taxon>Pterygota</taxon>
        <taxon>Neoptera</taxon>
        <taxon>Endopterygota</taxon>
        <taxon>Lepidoptera</taxon>
        <taxon>Glossata</taxon>
        <taxon>Ditrysia</taxon>
        <taxon>Tineoidea</taxon>
        <taxon>Psychidae</taxon>
        <taxon>Oiketicinae</taxon>
        <taxon>Eumeta</taxon>
    </lineage>
</organism>
<comment type="caution">
    <text evidence="2">The sequence shown here is derived from an EMBL/GenBank/DDBJ whole genome shotgun (WGS) entry which is preliminary data.</text>
</comment>